<evidence type="ECO:0000256" key="14">
    <source>
        <dbReference type="ARBA" id="ARBA00023136"/>
    </source>
</evidence>
<keyword evidence="8" id="KW-0479">Metal-binding</keyword>
<dbReference type="FunFam" id="3.40.50.300:FF:000398">
    <property type="entry name" value="Type IV pilus assembly ATPase PilB"/>
    <property type="match status" value="1"/>
</dbReference>
<organism evidence="18 19">
    <name type="scientific">Hydrocarboniphaga daqingensis</name>
    <dbReference type="NCBI Taxonomy" id="490188"/>
    <lineage>
        <taxon>Bacteria</taxon>
        <taxon>Pseudomonadati</taxon>
        <taxon>Pseudomonadota</taxon>
        <taxon>Gammaproteobacteria</taxon>
        <taxon>Nevskiales</taxon>
        <taxon>Nevskiaceae</taxon>
        <taxon>Hydrocarboniphaga</taxon>
    </lineage>
</organism>
<evidence type="ECO:0000259" key="17">
    <source>
        <dbReference type="PROSITE" id="PS00662"/>
    </source>
</evidence>
<evidence type="ECO:0000256" key="16">
    <source>
        <dbReference type="RuleBase" id="RU366070"/>
    </source>
</evidence>
<dbReference type="SUPFAM" id="SSF160246">
    <property type="entry name" value="EspE N-terminal domain-like"/>
    <property type="match status" value="1"/>
</dbReference>
<dbReference type="Gene3D" id="3.30.450.90">
    <property type="match status" value="1"/>
</dbReference>
<keyword evidence="10" id="KW-0862">Zinc</keyword>
<keyword evidence="14" id="KW-0472">Membrane</keyword>
<dbReference type="PROSITE" id="PS00662">
    <property type="entry name" value="T2SP_E"/>
    <property type="match status" value="1"/>
</dbReference>
<dbReference type="AlphaFoldDB" id="A0A1M5KF76"/>
<dbReference type="GO" id="GO:0015627">
    <property type="term" value="C:type II protein secretion system complex"/>
    <property type="evidence" value="ECO:0007669"/>
    <property type="project" value="UniProtKB-UniRule"/>
</dbReference>
<reference evidence="18 19" key="1">
    <citation type="submission" date="2016-11" db="EMBL/GenBank/DDBJ databases">
        <authorList>
            <person name="Jaros S."/>
            <person name="Januszkiewicz K."/>
            <person name="Wedrychowicz H."/>
        </authorList>
    </citation>
    <scope>NUCLEOTIDE SEQUENCE [LARGE SCALE GENOMIC DNA]</scope>
    <source>
        <strain evidence="18 19">CGMCC 1.7049</strain>
    </source>
</reference>
<evidence type="ECO:0000313" key="19">
    <source>
        <dbReference type="Proteomes" id="UP000199758"/>
    </source>
</evidence>
<feature type="domain" description="Bacterial type II secretion system protein E" evidence="17">
    <location>
        <begin position="312"/>
        <end position="326"/>
    </location>
</feature>
<keyword evidence="19" id="KW-1185">Reference proteome</keyword>
<dbReference type="STRING" id="490188.SAMN04488068_0530"/>
<dbReference type="InterPro" id="IPR001482">
    <property type="entry name" value="T2SS/T4SS_dom"/>
</dbReference>
<dbReference type="Gene3D" id="3.40.50.300">
    <property type="entry name" value="P-loop containing nucleotide triphosphate hydrolases"/>
    <property type="match status" value="1"/>
</dbReference>
<name>A0A1M5KF76_9GAMM</name>
<dbReference type="SUPFAM" id="SSF52540">
    <property type="entry name" value="P-loop containing nucleoside triphosphate hydrolases"/>
    <property type="match status" value="1"/>
</dbReference>
<comment type="function">
    <text evidence="2 16">ATPase component of the type II secretion system required for the energy-dependent secretion of extracellular factors such as proteases and toxins from the periplasm. Acts as a molecular motor to provide the energy that is required for assembly of the pseudopilus and the extrusion of substrates generated in the cytoplasm.</text>
</comment>
<evidence type="ECO:0000313" key="18">
    <source>
        <dbReference type="EMBL" id="SHG51452.1"/>
    </source>
</evidence>
<keyword evidence="6" id="KW-1003">Cell membrane</keyword>
<dbReference type="GO" id="GO:0008564">
    <property type="term" value="F:protein-exporting ATPase activity"/>
    <property type="evidence" value="ECO:0007669"/>
    <property type="project" value="UniProtKB-EC"/>
</dbReference>
<dbReference type="Pfam" id="PF00437">
    <property type="entry name" value="T2SSE"/>
    <property type="match status" value="1"/>
</dbReference>
<dbReference type="InterPro" id="IPR027417">
    <property type="entry name" value="P-loop_NTPase"/>
</dbReference>
<dbReference type="EMBL" id="FQWZ01000001">
    <property type="protein sequence ID" value="SHG51452.1"/>
    <property type="molecule type" value="Genomic_DNA"/>
</dbReference>
<evidence type="ECO:0000256" key="12">
    <source>
        <dbReference type="ARBA" id="ARBA00022927"/>
    </source>
</evidence>
<evidence type="ECO:0000256" key="15">
    <source>
        <dbReference type="ARBA" id="ARBA00034006"/>
    </source>
</evidence>
<accession>A0A1M5KF76</accession>
<evidence type="ECO:0000256" key="11">
    <source>
        <dbReference type="ARBA" id="ARBA00022840"/>
    </source>
</evidence>
<dbReference type="NCBIfam" id="TIGR02533">
    <property type="entry name" value="type_II_gspE"/>
    <property type="match status" value="1"/>
</dbReference>
<evidence type="ECO:0000256" key="2">
    <source>
        <dbReference type="ARBA" id="ARBA00003288"/>
    </source>
</evidence>
<dbReference type="GO" id="GO:0005886">
    <property type="term" value="C:plasma membrane"/>
    <property type="evidence" value="ECO:0007669"/>
    <property type="project" value="UniProtKB-SubCell"/>
</dbReference>
<dbReference type="SMART" id="SM00382">
    <property type="entry name" value="AAA"/>
    <property type="match status" value="1"/>
</dbReference>
<dbReference type="InterPro" id="IPR013369">
    <property type="entry name" value="T2SS_GspE"/>
</dbReference>
<protein>
    <recommendedName>
        <fullName evidence="16">Type II secretion system protein E</fullName>
        <shortName evidence="16">T2SS protein E</shortName>
    </recommendedName>
    <alternativeName>
        <fullName evidence="16">Type II traffic warden ATPase</fullName>
    </alternativeName>
</protein>
<evidence type="ECO:0000256" key="5">
    <source>
        <dbReference type="ARBA" id="ARBA00022448"/>
    </source>
</evidence>
<evidence type="ECO:0000256" key="4">
    <source>
        <dbReference type="ARBA" id="ARBA00006611"/>
    </source>
</evidence>
<keyword evidence="12 16" id="KW-0653">Protein transport</keyword>
<dbReference type="GO" id="GO:0005524">
    <property type="term" value="F:ATP binding"/>
    <property type="evidence" value="ECO:0007669"/>
    <property type="project" value="UniProtKB-UniRule"/>
</dbReference>
<evidence type="ECO:0000256" key="1">
    <source>
        <dbReference type="ARBA" id="ARBA00001947"/>
    </source>
</evidence>
<dbReference type="CDD" id="cd01129">
    <property type="entry name" value="PulE-GspE-like"/>
    <property type="match status" value="1"/>
</dbReference>
<comment type="subcellular location">
    <subcellularLocation>
        <location evidence="3 16">Cell inner membrane</location>
    </subcellularLocation>
</comment>
<sequence length="492" mass="54842">MLRRPPFAFAKRHGLIVTEDLGDHVVIAARPGAQVDALQETRRFVGRPVRLRNVTVAEFDALLSRTYEGQTAATASLMDGLNDEEDTDLNAIAHQLQENQDLLESSDDAPVIKFINGLLVEAIKENASDIHVETFENRLTVRFRVDGVLREIMSPPRALAPRLVSRIKVMAKLDIAEKRLPQDGRISRAFGGRKVDVRVSTIPTGVNAERVVMRILDKQADRLDLEQLGIDAGQIEMLRRIIFKPYGIMLVTGPTGSGKTTTLYSALSVLNDRSRNIMTVEDPIEYYIDGVGQTQVNSKVEMTFARGLRAILRQDPDVVMIGEIRDLETAEIAVQASQTGHLVLSTLHTNTAVGAVTRLRDMGVEPYQLSSSLVGLMAQRLVRTLCKHCKEPYEASVTEKEQLEVDVSEPLTLYRPVGCPLCRHMGFLGRSGIHEIIEMDRKLESMIHDNCSEQQLEDYARTRGPGILQSGRQKVIAGYTTLREVLRVTVEE</sequence>
<comment type="similarity">
    <text evidence="4 16">Belongs to the GSP E family.</text>
</comment>
<keyword evidence="9 16" id="KW-0547">Nucleotide-binding</keyword>
<keyword evidence="7" id="KW-0997">Cell inner membrane</keyword>
<dbReference type="InterPro" id="IPR003593">
    <property type="entry name" value="AAA+_ATPase"/>
</dbReference>
<dbReference type="Gene3D" id="3.30.300.160">
    <property type="entry name" value="Type II secretion system, protein E, N-terminal domain"/>
    <property type="match status" value="1"/>
</dbReference>
<evidence type="ECO:0000256" key="10">
    <source>
        <dbReference type="ARBA" id="ARBA00022833"/>
    </source>
</evidence>
<keyword evidence="11 16" id="KW-0067">ATP-binding</keyword>
<keyword evidence="13" id="KW-1278">Translocase</keyword>
<dbReference type="InterPro" id="IPR054757">
    <property type="entry name" value="GSPE_N1E"/>
</dbReference>
<dbReference type="Pfam" id="PF22341">
    <property type="entry name" value="GSPE_N1E"/>
    <property type="match status" value="1"/>
</dbReference>
<dbReference type="InterPro" id="IPR037257">
    <property type="entry name" value="T2SS_E_N_sf"/>
</dbReference>
<proteinExistence type="inferred from homology"/>
<dbReference type="Proteomes" id="UP000199758">
    <property type="component" value="Unassembled WGS sequence"/>
</dbReference>
<dbReference type="PANTHER" id="PTHR30258:SF27">
    <property type="entry name" value="BACTERIOPHAGE ADSORPTION PROTEIN B-RELATED"/>
    <property type="match status" value="1"/>
</dbReference>
<dbReference type="GO" id="GO:0016887">
    <property type="term" value="F:ATP hydrolysis activity"/>
    <property type="evidence" value="ECO:0007669"/>
    <property type="project" value="TreeGrafter"/>
</dbReference>
<evidence type="ECO:0000256" key="6">
    <source>
        <dbReference type="ARBA" id="ARBA00022475"/>
    </source>
</evidence>
<evidence type="ECO:0000256" key="9">
    <source>
        <dbReference type="ARBA" id="ARBA00022741"/>
    </source>
</evidence>
<evidence type="ECO:0000256" key="7">
    <source>
        <dbReference type="ARBA" id="ARBA00022519"/>
    </source>
</evidence>
<evidence type="ECO:0000256" key="3">
    <source>
        <dbReference type="ARBA" id="ARBA00004533"/>
    </source>
</evidence>
<dbReference type="PANTHER" id="PTHR30258">
    <property type="entry name" value="TYPE II SECRETION SYSTEM PROTEIN GSPE-RELATED"/>
    <property type="match status" value="1"/>
</dbReference>
<evidence type="ECO:0000256" key="13">
    <source>
        <dbReference type="ARBA" id="ARBA00022967"/>
    </source>
</evidence>
<keyword evidence="5 16" id="KW-0813">Transport</keyword>
<dbReference type="GO" id="GO:0046872">
    <property type="term" value="F:metal ion binding"/>
    <property type="evidence" value="ECO:0007669"/>
    <property type="project" value="UniProtKB-KW"/>
</dbReference>
<dbReference type="GO" id="GO:0015628">
    <property type="term" value="P:protein secretion by the type II secretion system"/>
    <property type="evidence" value="ECO:0007669"/>
    <property type="project" value="UniProtKB-UniRule"/>
</dbReference>
<evidence type="ECO:0000256" key="8">
    <source>
        <dbReference type="ARBA" id="ARBA00022723"/>
    </source>
</evidence>
<gene>
    <name evidence="18" type="ORF">SAMN04488068_0530</name>
</gene>
<comment type="cofactor">
    <cofactor evidence="1">
        <name>Zn(2+)</name>
        <dbReference type="ChEBI" id="CHEBI:29105"/>
    </cofactor>
</comment>
<dbReference type="FunFam" id="3.30.450.90:FF:000001">
    <property type="entry name" value="Type II secretion system ATPase GspE"/>
    <property type="match status" value="1"/>
</dbReference>
<comment type="catalytic activity">
    <reaction evidence="15">
        <text>ATP + H2O + cellular proteinSide 1 = ADP + phosphate + cellular proteinSide 2.</text>
        <dbReference type="EC" id="7.4.2.8"/>
    </reaction>
</comment>